<keyword evidence="12 15" id="KW-0472">Membrane</keyword>
<dbReference type="InterPro" id="IPR036945">
    <property type="entry name" value="DAGK_sf"/>
</dbReference>
<dbReference type="EMBL" id="JAGGLG010000004">
    <property type="protein sequence ID" value="MBP2017327.1"/>
    <property type="molecule type" value="Genomic_DNA"/>
</dbReference>
<dbReference type="PROSITE" id="PS01069">
    <property type="entry name" value="DAGK_PROKAR"/>
    <property type="match status" value="1"/>
</dbReference>
<comment type="subcellular location">
    <subcellularLocation>
        <location evidence="1">Cell membrane</location>
        <topology evidence="1">Multi-pass membrane protein</topology>
    </subcellularLocation>
</comment>
<dbReference type="InterPro" id="IPR033717">
    <property type="entry name" value="UDPK"/>
</dbReference>
<keyword evidence="8 16" id="KW-0418">Kinase</keyword>
<keyword evidence="14" id="KW-1208">Phospholipid metabolism</keyword>
<evidence type="ECO:0000256" key="7">
    <source>
        <dbReference type="ARBA" id="ARBA00022741"/>
    </source>
</evidence>
<evidence type="ECO:0000256" key="9">
    <source>
        <dbReference type="ARBA" id="ARBA00022840"/>
    </source>
</evidence>
<evidence type="ECO:0000256" key="14">
    <source>
        <dbReference type="ARBA" id="ARBA00023264"/>
    </source>
</evidence>
<evidence type="ECO:0000256" key="4">
    <source>
        <dbReference type="ARBA" id="ARBA00022516"/>
    </source>
</evidence>
<evidence type="ECO:0000256" key="1">
    <source>
        <dbReference type="ARBA" id="ARBA00004651"/>
    </source>
</evidence>
<keyword evidence="17" id="KW-1185">Reference proteome</keyword>
<gene>
    <name evidence="16" type="ORF">J2Z79_000710</name>
</gene>
<feature type="transmembrane region" description="Helical" evidence="15">
    <location>
        <begin position="130"/>
        <end position="154"/>
    </location>
</feature>
<dbReference type="Gene3D" id="1.10.287.3610">
    <property type="match status" value="1"/>
</dbReference>
<evidence type="ECO:0000256" key="3">
    <source>
        <dbReference type="ARBA" id="ARBA00022475"/>
    </source>
</evidence>
<dbReference type="Proteomes" id="UP001519289">
    <property type="component" value="Unassembled WGS sequence"/>
</dbReference>
<evidence type="ECO:0000256" key="13">
    <source>
        <dbReference type="ARBA" id="ARBA00023209"/>
    </source>
</evidence>
<keyword evidence="4" id="KW-0444">Lipid biosynthesis</keyword>
<dbReference type="PANTHER" id="PTHR34299:SF1">
    <property type="entry name" value="DIACYLGLYCEROL KINASE"/>
    <property type="match status" value="1"/>
</dbReference>
<evidence type="ECO:0000256" key="12">
    <source>
        <dbReference type="ARBA" id="ARBA00023136"/>
    </source>
</evidence>
<keyword evidence="3" id="KW-1003">Cell membrane</keyword>
<dbReference type="CDD" id="cd14265">
    <property type="entry name" value="UDPK_IM_like"/>
    <property type="match status" value="1"/>
</dbReference>
<comment type="caution">
    <text evidence="16">The sequence shown here is derived from an EMBL/GenBank/DDBJ whole genome shotgun (WGS) entry which is preliminary data.</text>
</comment>
<organism evidence="16 17">
    <name type="scientific">Symbiobacterium terraclitae</name>
    <dbReference type="NCBI Taxonomy" id="557451"/>
    <lineage>
        <taxon>Bacteria</taxon>
        <taxon>Bacillati</taxon>
        <taxon>Bacillota</taxon>
        <taxon>Clostridia</taxon>
        <taxon>Eubacteriales</taxon>
        <taxon>Symbiobacteriaceae</taxon>
        <taxon>Symbiobacterium</taxon>
    </lineage>
</organism>
<keyword evidence="6 15" id="KW-0812">Transmembrane</keyword>
<evidence type="ECO:0000256" key="15">
    <source>
        <dbReference type="SAM" id="Phobius"/>
    </source>
</evidence>
<dbReference type="PANTHER" id="PTHR34299">
    <property type="entry name" value="DIACYLGLYCEROL KINASE"/>
    <property type="match status" value="1"/>
</dbReference>
<evidence type="ECO:0000313" key="16">
    <source>
        <dbReference type="EMBL" id="MBP2017327.1"/>
    </source>
</evidence>
<evidence type="ECO:0000256" key="6">
    <source>
        <dbReference type="ARBA" id="ARBA00022692"/>
    </source>
</evidence>
<evidence type="ECO:0000256" key="10">
    <source>
        <dbReference type="ARBA" id="ARBA00022989"/>
    </source>
</evidence>
<proteinExistence type="inferred from homology"/>
<sequence length="167" mass="17483">MSGRPFRHSGVLPRFRDAALGLFVAYREEPNLRFHVFAAACAGVAGCAVSLRGWEVAYLGATIALVLAAELVNTAVERAVDLAAGDRRHPLAAAAKQVASGAVLLTALHAAFAAVVLFGVERRLGQSVQAVLALLAGRPLFVLPPVITGLLGLLGGARRQSQRRDTP</sequence>
<dbReference type="GO" id="GO:0016301">
    <property type="term" value="F:kinase activity"/>
    <property type="evidence" value="ECO:0007669"/>
    <property type="project" value="UniProtKB-KW"/>
</dbReference>
<name>A0ABS4JP56_9FIRM</name>
<evidence type="ECO:0000256" key="8">
    <source>
        <dbReference type="ARBA" id="ARBA00022777"/>
    </source>
</evidence>
<keyword evidence="7" id="KW-0547">Nucleotide-binding</keyword>
<comment type="similarity">
    <text evidence="2">Belongs to the bacterial diacylglycerol kinase family.</text>
</comment>
<evidence type="ECO:0000256" key="2">
    <source>
        <dbReference type="ARBA" id="ARBA00005967"/>
    </source>
</evidence>
<accession>A0ABS4JP56</accession>
<evidence type="ECO:0000256" key="11">
    <source>
        <dbReference type="ARBA" id="ARBA00023098"/>
    </source>
</evidence>
<evidence type="ECO:0000256" key="5">
    <source>
        <dbReference type="ARBA" id="ARBA00022679"/>
    </source>
</evidence>
<dbReference type="Pfam" id="PF01219">
    <property type="entry name" value="DAGK_prokar"/>
    <property type="match status" value="1"/>
</dbReference>
<keyword evidence="11" id="KW-0443">Lipid metabolism</keyword>
<keyword evidence="10 15" id="KW-1133">Transmembrane helix</keyword>
<protein>
    <submittedName>
        <fullName evidence="16">Diacylglycerol kinase</fullName>
    </submittedName>
</protein>
<keyword evidence="9" id="KW-0067">ATP-binding</keyword>
<dbReference type="RefSeq" id="WP_209465476.1">
    <property type="nucleotide sequence ID" value="NZ_JAGGLG010000004.1"/>
</dbReference>
<feature type="transmembrane region" description="Helical" evidence="15">
    <location>
        <begin position="97"/>
        <end position="118"/>
    </location>
</feature>
<evidence type="ECO:0000313" key="17">
    <source>
        <dbReference type="Proteomes" id="UP001519289"/>
    </source>
</evidence>
<keyword evidence="5" id="KW-0808">Transferase</keyword>
<keyword evidence="13" id="KW-0594">Phospholipid biosynthesis</keyword>
<reference evidence="16 17" key="1">
    <citation type="submission" date="2021-03" db="EMBL/GenBank/DDBJ databases">
        <title>Genomic Encyclopedia of Type Strains, Phase IV (KMG-IV): sequencing the most valuable type-strain genomes for metagenomic binning, comparative biology and taxonomic classification.</title>
        <authorList>
            <person name="Goeker M."/>
        </authorList>
    </citation>
    <scope>NUCLEOTIDE SEQUENCE [LARGE SCALE GENOMIC DNA]</scope>
    <source>
        <strain evidence="16 17">DSM 27138</strain>
    </source>
</reference>
<dbReference type="InterPro" id="IPR000829">
    <property type="entry name" value="DAGK"/>
</dbReference>